<evidence type="ECO:0000313" key="3">
    <source>
        <dbReference type="Proteomes" id="UP000240708"/>
    </source>
</evidence>
<comment type="caution">
    <text evidence="2">The sequence shown here is derived from an EMBL/GenBank/DDBJ whole genome shotgun (WGS) entry which is preliminary data.</text>
</comment>
<keyword evidence="3" id="KW-1185">Reference proteome</keyword>
<sequence>MILTTKRKEDSRYKNQESRHKREARDETRTQEERLVNGVSLSQYTTCLVYTEIKLAALCTFRGKIKKPRITLISQTI</sequence>
<evidence type="ECO:0000256" key="1">
    <source>
        <dbReference type="SAM" id="MobiDB-lite"/>
    </source>
</evidence>
<feature type="region of interest" description="Disordered" evidence="1">
    <location>
        <begin position="1"/>
        <end position="32"/>
    </location>
</feature>
<accession>A0A2P8E3E2</accession>
<reference evidence="2 3" key="1">
    <citation type="submission" date="2018-03" db="EMBL/GenBank/DDBJ databases">
        <title>Genomic Encyclopedia of Archaeal and Bacterial Type Strains, Phase II (KMG-II): from individual species to whole genera.</title>
        <authorList>
            <person name="Goeker M."/>
        </authorList>
    </citation>
    <scope>NUCLEOTIDE SEQUENCE [LARGE SCALE GENOMIC DNA]</scope>
    <source>
        <strain evidence="2 3">DSM 28057</strain>
    </source>
</reference>
<dbReference type="EMBL" id="PYGF01000006">
    <property type="protein sequence ID" value="PSL03966.1"/>
    <property type="molecule type" value="Genomic_DNA"/>
</dbReference>
<gene>
    <name evidence="2" type="ORF">CLV48_106207</name>
</gene>
<evidence type="ECO:0000313" key="2">
    <source>
        <dbReference type="EMBL" id="PSL03966.1"/>
    </source>
</evidence>
<dbReference type="AlphaFoldDB" id="A0A2P8E3E2"/>
<dbReference type="Proteomes" id="UP000240708">
    <property type="component" value="Unassembled WGS sequence"/>
</dbReference>
<protein>
    <submittedName>
        <fullName evidence="2">Uncharacterized protein</fullName>
    </submittedName>
</protein>
<organism evidence="2 3">
    <name type="scientific">Cecembia rubra</name>
    <dbReference type="NCBI Taxonomy" id="1485585"/>
    <lineage>
        <taxon>Bacteria</taxon>
        <taxon>Pseudomonadati</taxon>
        <taxon>Bacteroidota</taxon>
        <taxon>Cytophagia</taxon>
        <taxon>Cytophagales</taxon>
        <taxon>Cyclobacteriaceae</taxon>
        <taxon>Cecembia</taxon>
    </lineage>
</organism>
<proteinExistence type="predicted"/>
<name>A0A2P8E3E2_9BACT</name>